<dbReference type="Pfam" id="PF00356">
    <property type="entry name" value="LacI"/>
    <property type="match status" value="1"/>
</dbReference>
<dbReference type="Gene3D" id="3.40.50.2300">
    <property type="match status" value="2"/>
</dbReference>
<dbReference type="Proteomes" id="UP000604117">
    <property type="component" value="Unassembled WGS sequence"/>
</dbReference>
<dbReference type="PANTHER" id="PTHR30146">
    <property type="entry name" value="LACI-RELATED TRANSCRIPTIONAL REPRESSOR"/>
    <property type="match status" value="1"/>
</dbReference>
<gene>
    <name evidence="5" type="ORF">Asi02nite_66980</name>
</gene>
<sequence>MAAMKALSKSKAATIYEVAKHAGVSIATVSRALRDSDLVTEATRARVRAAVEALNYTPNQSGRALAEGRHAANGIVFPDLTGPYYAEVVLGYEEIAAELGRSVLILTTHGRRDAEAAVHDLAGRVDGLAVMGNTVGDDTVRAIAATGVPLVLLARPPVDGIDTIRTRNERTAAELAEHLVAHGHRRFVFAGDPQAAPDMAGRYAGLVKVLRAHGLPRPDLRPCAYDVEAGERVGAQLMADPPDAVVCANDEVALGVHIAAEAAGRSVPHDLAVTGWDDVLAARFAGLTTVTQPMRELGATAARWLDERIGERSTGPDRANPRRRVLPTRLVTRRSCGSHPVETPDPLGGTA</sequence>
<dbReference type="CDD" id="cd01392">
    <property type="entry name" value="HTH_LacI"/>
    <property type="match status" value="1"/>
</dbReference>
<dbReference type="SUPFAM" id="SSF53822">
    <property type="entry name" value="Periplasmic binding protein-like I"/>
    <property type="match status" value="1"/>
</dbReference>
<keyword evidence="3" id="KW-0804">Transcription</keyword>
<dbReference type="Pfam" id="PF13377">
    <property type="entry name" value="Peripla_BP_3"/>
    <property type="match status" value="1"/>
</dbReference>
<keyword evidence="1" id="KW-0805">Transcription regulation</keyword>
<keyword evidence="6" id="KW-1185">Reference proteome</keyword>
<evidence type="ECO:0000313" key="5">
    <source>
        <dbReference type="EMBL" id="GIF77180.1"/>
    </source>
</evidence>
<evidence type="ECO:0000259" key="4">
    <source>
        <dbReference type="PROSITE" id="PS50932"/>
    </source>
</evidence>
<evidence type="ECO:0000256" key="3">
    <source>
        <dbReference type="ARBA" id="ARBA00023163"/>
    </source>
</evidence>
<evidence type="ECO:0000256" key="2">
    <source>
        <dbReference type="ARBA" id="ARBA00023125"/>
    </source>
</evidence>
<dbReference type="Gene3D" id="1.10.260.40">
    <property type="entry name" value="lambda repressor-like DNA-binding domains"/>
    <property type="match status" value="1"/>
</dbReference>
<reference evidence="5 6" key="1">
    <citation type="submission" date="2021-01" db="EMBL/GenBank/DDBJ databases">
        <title>Whole genome shotgun sequence of Asanoa siamensis NBRC 107932.</title>
        <authorList>
            <person name="Komaki H."/>
            <person name="Tamura T."/>
        </authorList>
    </citation>
    <scope>NUCLEOTIDE SEQUENCE [LARGE SCALE GENOMIC DNA]</scope>
    <source>
        <strain evidence="5 6">NBRC 107932</strain>
    </source>
</reference>
<evidence type="ECO:0000256" key="1">
    <source>
        <dbReference type="ARBA" id="ARBA00023015"/>
    </source>
</evidence>
<proteinExistence type="predicted"/>
<dbReference type="EMBL" id="BONE01000081">
    <property type="protein sequence ID" value="GIF77180.1"/>
    <property type="molecule type" value="Genomic_DNA"/>
</dbReference>
<dbReference type="PANTHER" id="PTHR30146:SF109">
    <property type="entry name" value="HTH-TYPE TRANSCRIPTIONAL REGULATOR GALS"/>
    <property type="match status" value="1"/>
</dbReference>
<name>A0ABQ4D0W1_9ACTN</name>
<dbReference type="SUPFAM" id="SSF47413">
    <property type="entry name" value="lambda repressor-like DNA-binding domains"/>
    <property type="match status" value="1"/>
</dbReference>
<dbReference type="SMART" id="SM00354">
    <property type="entry name" value="HTH_LACI"/>
    <property type="match status" value="1"/>
</dbReference>
<dbReference type="InterPro" id="IPR000843">
    <property type="entry name" value="HTH_LacI"/>
</dbReference>
<dbReference type="PROSITE" id="PS00356">
    <property type="entry name" value="HTH_LACI_1"/>
    <property type="match status" value="1"/>
</dbReference>
<comment type="caution">
    <text evidence="5">The sequence shown here is derived from an EMBL/GenBank/DDBJ whole genome shotgun (WGS) entry which is preliminary data.</text>
</comment>
<organism evidence="5 6">
    <name type="scientific">Asanoa siamensis</name>
    <dbReference type="NCBI Taxonomy" id="926357"/>
    <lineage>
        <taxon>Bacteria</taxon>
        <taxon>Bacillati</taxon>
        <taxon>Actinomycetota</taxon>
        <taxon>Actinomycetes</taxon>
        <taxon>Micromonosporales</taxon>
        <taxon>Micromonosporaceae</taxon>
        <taxon>Asanoa</taxon>
    </lineage>
</organism>
<dbReference type="InterPro" id="IPR028082">
    <property type="entry name" value="Peripla_BP_I"/>
</dbReference>
<dbReference type="InterPro" id="IPR046335">
    <property type="entry name" value="LacI/GalR-like_sensor"/>
</dbReference>
<dbReference type="PROSITE" id="PS50932">
    <property type="entry name" value="HTH_LACI_2"/>
    <property type="match status" value="1"/>
</dbReference>
<keyword evidence="2" id="KW-0238">DNA-binding</keyword>
<protein>
    <submittedName>
        <fullName evidence="5">LacI family transcriptional regulator</fullName>
    </submittedName>
</protein>
<evidence type="ECO:0000313" key="6">
    <source>
        <dbReference type="Proteomes" id="UP000604117"/>
    </source>
</evidence>
<dbReference type="CDD" id="cd06267">
    <property type="entry name" value="PBP1_LacI_sugar_binding-like"/>
    <property type="match status" value="1"/>
</dbReference>
<accession>A0ABQ4D0W1</accession>
<feature type="domain" description="HTH lacI-type" evidence="4">
    <location>
        <begin position="13"/>
        <end position="67"/>
    </location>
</feature>
<dbReference type="InterPro" id="IPR010982">
    <property type="entry name" value="Lambda_DNA-bd_dom_sf"/>
</dbReference>